<dbReference type="EMBL" id="SPOF01000057">
    <property type="protein sequence ID" value="TIB08506.1"/>
    <property type="molecule type" value="Genomic_DNA"/>
</dbReference>
<organism evidence="2 3">
    <name type="scientific">Wallemia ichthyophaga</name>
    <dbReference type="NCBI Taxonomy" id="245174"/>
    <lineage>
        <taxon>Eukaryota</taxon>
        <taxon>Fungi</taxon>
        <taxon>Dikarya</taxon>
        <taxon>Basidiomycota</taxon>
        <taxon>Wallemiomycotina</taxon>
        <taxon>Wallemiomycetes</taxon>
        <taxon>Wallemiales</taxon>
        <taxon>Wallemiaceae</taxon>
        <taxon>Wallemia</taxon>
    </lineage>
</organism>
<keyword evidence="1" id="KW-0812">Transmembrane</keyword>
<dbReference type="InterPro" id="IPR010775">
    <property type="entry name" value="DUF1365"/>
</dbReference>
<comment type="caution">
    <text evidence="2">The sequence shown here is derived from an EMBL/GenBank/DDBJ whole genome shotgun (WGS) entry which is preliminary data.</text>
</comment>
<protein>
    <submittedName>
        <fullName evidence="2">Uncharacterized protein</fullName>
    </submittedName>
</protein>
<name>A0A4T0H2K8_WALIC</name>
<evidence type="ECO:0000313" key="2">
    <source>
        <dbReference type="EMBL" id="TIB08506.1"/>
    </source>
</evidence>
<keyword evidence="1" id="KW-0472">Membrane</keyword>
<evidence type="ECO:0000256" key="1">
    <source>
        <dbReference type="SAM" id="Phobius"/>
    </source>
</evidence>
<dbReference type="PANTHER" id="PTHR33973">
    <property type="entry name" value="OS07G0153300 PROTEIN"/>
    <property type="match status" value="1"/>
</dbReference>
<reference evidence="2 3" key="1">
    <citation type="submission" date="2019-03" db="EMBL/GenBank/DDBJ databases">
        <title>Sequencing 23 genomes of Wallemia ichthyophaga.</title>
        <authorList>
            <person name="Gostincar C."/>
        </authorList>
    </citation>
    <scope>NUCLEOTIDE SEQUENCE [LARGE SCALE GENOMIC DNA]</scope>
    <source>
        <strain evidence="2 3">EXF-8621</strain>
    </source>
</reference>
<sequence length="517" mass="59138">MTSTTGQGLLGVAVAVAATYVIIQNYQDVEDAYLINYATSHRRFTPTSHSFSYPLTLALFKLDNRSERSRLFRESRRMWSLLRVDPRGYLTTSYNDLSIIANLRRTLDDRGYSENTAHSAYLMTMPTTLGMSNINPLSIYFCYDDKRRHTLTIFEVHNTYGERSMYIIPNDDSTRISSSEYTHQSFQPRSFFVSPMNDRQGFYNLQASVPFNSQNQLRPPKIRVTYYDQDEKLKFTANLVPSGEANARKISLKSVVIHLSTRPFTNLLTFARILYQALYLHYFKNLAFYPKPNIGVTLNTKANPTQSLDESGSLGFDAEPFLCFHARKAIEKTLHSAVRRHSRVKVIITYTDPLISPTEIGEGADDTLTLNIRSYEFFTQMLISPNVDYIINVLGSRCEDMVRISDDDLFRRLLSLDENSSLSNNSTSSQAFTVANWLAGLRRAHAKWILHQSPDATIDFDVSGTQAFEKPLGDSWMVLIMAIAISVQLRLFAFLFTLLGVRFKPRQTPWKPLDRLQ</sequence>
<dbReference type="Proteomes" id="UP000306954">
    <property type="component" value="Unassembled WGS sequence"/>
</dbReference>
<accession>A0A4T0H2K8</accession>
<dbReference type="Pfam" id="PF07103">
    <property type="entry name" value="DUF1365"/>
    <property type="match status" value="1"/>
</dbReference>
<feature type="transmembrane region" description="Helical" evidence="1">
    <location>
        <begin position="476"/>
        <end position="501"/>
    </location>
</feature>
<dbReference type="PANTHER" id="PTHR33973:SF4">
    <property type="entry name" value="OS07G0153300 PROTEIN"/>
    <property type="match status" value="1"/>
</dbReference>
<evidence type="ECO:0000313" key="3">
    <source>
        <dbReference type="Proteomes" id="UP000306954"/>
    </source>
</evidence>
<gene>
    <name evidence="2" type="ORF">E3P90_03661</name>
</gene>
<dbReference type="AlphaFoldDB" id="A0A4T0H2K8"/>
<keyword evidence="1" id="KW-1133">Transmembrane helix</keyword>
<proteinExistence type="predicted"/>